<dbReference type="EMBL" id="JAEVFJ010000036">
    <property type="protein sequence ID" value="KAH8091405.1"/>
    <property type="molecule type" value="Genomic_DNA"/>
</dbReference>
<dbReference type="OrthoDB" id="2749676at2759"/>
<dbReference type="Proteomes" id="UP000813824">
    <property type="component" value="Unassembled WGS sequence"/>
</dbReference>
<keyword evidence="2" id="KW-1185">Reference proteome</keyword>
<dbReference type="AlphaFoldDB" id="A0A8K0XLP5"/>
<reference evidence="1" key="1">
    <citation type="journal article" date="2021" name="New Phytol.">
        <title>Evolutionary innovations through gain and loss of genes in the ectomycorrhizal Boletales.</title>
        <authorList>
            <person name="Wu G."/>
            <person name="Miyauchi S."/>
            <person name="Morin E."/>
            <person name="Kuo A."/>
            <person name="Drula E."/>
            <person name="Varga T."/>
            <person name="Kohler A."/>
            <person name="Feng B."/>
            <person name="Cao Y."/>
            <person name="Lipzen A."/>
            <person name="Daum C."/>
            <person name="Hundley H."/>
            <person name="Pangilinan J."/>
            <person name="Johnson J."/>
            <person name="Barry K."/>
            <person name="LaButti K."/>
            <person name="Ng V."/>
            <person name="Ahrendt S."/>
            <person name="Min B."/>
            <person name="Choi I.G."/>
            <person name="Park H."/>
            <person name="Plett J.M."/>
            <person name="Magnuson J."/>
            <person name="Spatafora J.W."/>
            <person name="Nagy L.G."/>
            <person name="Henrissat B."/>
            <person name="Grigoriev I.V."/>
            <person name="Yang Z.L."/>
            <person name="Xu J."/>
            <person name="Martin F.M."/>
        </authorList>
    </citation>
    <scope>NUCLEOTIDE SEQUENCE</scope>
    <source>
        <strain evidence="1">KKN 215</strain>
    </source>
</reference>
<organism evidence="1 2">
    <name type="scientific">Cristinia sonorae</name>
    <dbReference type="NCBI Taxonomy" id="1940300"/>
    <lineage>
        <taxon>Eukaryota</taxon>
        <taxon>Fungi</taxon>
        <taxon>Dikarya</taxon>
        <taxon>Basidiomycota</taxon>
        <taxon>Agaricomycotina</taxon>
        <taxon>Agaricomycetes</taxon>
        <taxon>Agaricomycetidae</taxon>
        <taxon>Agaricales</taxon>
        <taxon>Pleurotineae</taxon>
        <taxon>Stephanosporaceae</taxon>
        <taxon>Cristinia</taxon>
    </lineage>
</organism>
<name>A0A8K0XLP5_9AGAR</name>
<sequence length="179" mass="19459">MFGPTAPTPTFEHLFSINVDMGDKHVVKASTGMRTSKPLLSGDVKDVSGEVVGHIVPNTSSSHGIVDAYGTYHPSVSMTIQWEEDKTFAYLDLSGVGTLGRPTTVYIHMEADTSSSYFWLNRRFMIGKVSHSPDGTLGYFDIFVLQESPVSEKPPVHLETTTTTEAAHDTPLIPVDATA</sequence>
<evidence type="ECO:0000313" key="2">
    <source>
        <dbReference type="Proteomes" id="UP000813824"/>
    </source>
</evidence>
<accession>A0A8K0XLP5</accession>
<dbReference type="Gene3D" id="2.40.160.20">
    <property type="match status" value="1"/>
</dbReference>
<protein>
    <submittedName>
        <fullName evidence="1">Uncharacterized protein</fullName>
    </submittedName>
</protein>
<evidence type="ECO:0000313" key="1">
    <source>
        <dbReference type="EMBL" id="KAH8091405.1"/>
    </source>
</evidence>
<proteinExistence type="predicted"/>
<gene>
    <name evidence="1" type="ORF">BXZ70DRAFT_953573</name>
</gene>
<comment type="caution">
    <text evidence="1">The sequence shown here is derived from an EMBL/GenBank/DDBJ whole genome shotgun (WGS) entry which is preliminary data.</text>
</comment>